<dbReference type="Proteomes" id="UP001603857">
    <property type="component" value="Unassembled WGS sequence"/>
</dbReference>
<evidence type="ECO:0000313" key="2">
    <source>
        <dbReference type="EMBL" id="KAL2347743.1"/>
    </source>
</evidence>
<accession>A0ABD1NHY6</accession>
<evidence type="ECO:0000256" key="1">
    <source>
        <dbReference type="SAM" id="MobiDB-lite"/>
    </source>
</evidence>
<gene>
    <name evidence="2" type="ORF">Fmac_001743</name>
</gene>
<feature type="region of interest" description="Disordered" evidence="1">
    <location>
        <begin position="137"/>
        <end position="174"/>
    </location>
</feature>
<dbReference type="EMBL" id="JBGMDY010000001">
    <property type="protein sequence ID" value="KAL2347743.1"/>
    <property type="molecule type" value="Genomic_DNA"/>
</dbReference>
<organism evidence="2 3">
    <name type="scientific">Flemingia macrophylla</name>
    <dbReference type="NCBI Taxonomy" id="520843"/>
    <lineage>
        <taxon>Eukaryota</taxon>
        <taxon>Viridiplantae</taxon>
        <taxon>Streptophyta</taxon>
        <taxon>Embryophyta</taxon>
        <taxon>Tracheophyta</taxon>
        <taxon>Spermatophyta</taxon>
        <taxon>Magnoliopsida</taxon>
        <taxon>eudicotyledons</taxon>
        <taxon>Gunneridae</taxon>
        <taxon>Pentapetalae</taxon>
        <taxon>rosids</taxon>
        <taxon>fabids</taxon>
        <taxon>Fabales</taxon>
        <taxon>Fabaceae</taxon>
        <taxon>Papilionoideae</taxon>
        <taxon>50 kb inversion clade</taxon>
        <taxon>NPAAA clade</taxon>
        <taxon>indigoferoid/millettioid clade</taxon>
        <taxon>Phaseoleae</taxon>
        <taxon>Flemingia</taxon>
    </lineage>
</organism>
<proteinExistence type="predicted"/>
<sequence length="174" mass="18504">MVIGEVCDVFNWRASDFNLNRAILQWSSASECDFAENRSAPVAPSRKLPLPSSHYHYELLLITKDMAISEEEIAIQKSEALTILEENMRTYDNYSRREEGDDLGDDGGVTRDGPDDAVVGLGEAVVGPLGKGVGGVVEGTGDIAGDGEVSDGAGGEKMKVNGGETKQLKKGTGN</sequence>
<comment type="caution">
    <text evidence="2">The sequence shown here is derived from an EMBL/GenBank/DDBJ whole genome shotgun (WGS) entry which is preliminary data.</text>
</comment>
<evidence type="ECO:0000313" key="3">
    <source>
        <dbReference type="Proteomes" id="UP001603857"/>
    </source>
</evidence>
<feature type="region of interest" description="Disordered" evidence="1">
    <location>
        <begin position="94"/>
        <end position="113"/>
    </location>
</feature>
<reference evidence="2 3" key="1">
    <citation type="submission" date="2024-08" db="EMBL/GenBank/DDBJ databases">
        <title>Insights into the chromosomal genome structure of Flemingia macrophylla.</title>
        <authorList>
            <person name="Ding Y."/>
            <person name="Zhao Y."/>
            <person name="Bi W."/>
            <person name="Wu M."/>
            <person name="Zhao G."/>
            <person name="Gong Y."/>
            <person name="Li W."/>
            <person name="Zhang P."/>
        </authorList>
    </citation>
    <scope>NUCLEOTIDE SEQUENCE [LARGE SCALE GENOMIC DNA]</scope>
    <source>
        <strain evidence="2">DYQJB</strain>
        <tissue evidence="2">Leaf</tissue>
    </source>
</reference>
<name>A0ABD1NHY6_9FABA</name>
<protein>
    <submittedName>
        <fullName evidence="2">Uncharacterized protein</fullName>
    </submittedName>
</protein>
<keyword evidence="3" id="KW-1185">Reference proteome</keyword>
<dbReference type="AlphaFoldDB" id="A0ABD1NHY6"/>